<evidence type="ECO:0000313" key="2">
    <source>
        <dbReference type="Proteomes" id="UP000432715"/>
    </source>
</evidence>
<keyword evidence="2" id="KW-1185">Reference proteome</keyword>
<reference evidence="1 2" key="1">
    <citation type="submission" date="2019-10" db="EMBL/GenBank/DDBJ databases">
        <title>Alkaliphilus serpentinus sp. nov. and Alkaliphilus pronyensis sp. nov., two novel anaerobic alkaliphilic species isolated from the serpentinized-hosted hydrothermal field of the Prony Bay (New Caledonia).</title>
        <authorList>
            <person name="Postec A."/>
        </authorList>
    </citation>
    <scope>NUCLEOTIDE SEQUENCE [LARGE SCALE GENOMIC DNA]</scope>
    <source>
        <strain evidence="1 2">LacV</strain>
    </source>
</reference>
<proteinExistence type="predicted"/>
<evidence type="ECO:0000313" key="1">
    <source>
        <dbReference type="EMBL" id="KAB3534380.1"/>
    </source>
</evidence>
<dbReference type="InterPro" id="IPR007553">
    <property type="entry name" value="2-thiour_desulf"/>
</dbReference>
<dbReference type="EMBL" id="WBZC01000029">
    <property type="protein sequence ID" value="KAB3534380.1"/>
    <property type="molecule type" value="Genomic_DNA"/>
</dbReference>
<accession>A0A6I0EY45</accession>
<sequence>MRILVSACLLGINCKYSGGNNNNVGLVKDLKEKTIIPICPEQLGGLTTPRDPAEIQGRDGLDVLMGRGKVITNKGQDVTEAFIRGAHETLKIAKLYNIDMAILKARSPSCGLDIIYDGSFTGKCKKGCGVTTALLKKHGVNVFTEDYGYK</sequence>
<dbReference type="OrthoDB" id="9797779at2"/>
<protein>
    <submittedName>
        <fullName evidence="1">DUF523 domain-containing protein</fullName>
    </submittedName>
</protein>
<name>A0A6I0EY45_9FIRM</name>
<dbReference type="Proteomes" id="UP000432715">
    <property type="component" value="Unassembled WGS sequence"/>
</dbReference>
<dbReference type="PANTHER" id="PTHR30087:SF1">
    <property type="entry name" value="HYPOTHETICAL CYTOSOLIC PROTEIN"/>
    <property type="match status" value="1"/>
</dbReference>
<organism evidence="1 2">
    <name type="scientific">Alkaliphilus pronyensis</name>
    <dbReference type="NCBI Taxonomy" id="1482732"/>
    <lineage>
        <taxon>Bacteria</taxon>
        <taxon>Bacillati</taxon>
        <taxon>Bacillota</taxon>
        <taxon>Clostridia</taxon>
        <taxon>Peptostreptococcales</taxon>
        <taxon>Natronincolaceae</taxon>
        <taxon>Alkaliphilus</taxon>
    </lineage>
</organism>
<dbReference type="RefSeq" id="WP_151861317.1">
    <property type="nucleotide sequence ID" value="NZ_WBZC01000029.1"/>
</dbReference>
<dbReference type="AlphaFoldDB" id="A0A6I0EY45"/>
<gene>
    <name evidence="1" type="ORF">F8154_09165</name>
</gene>
<dbReference type="PANTHER" id="PTHR30087">
    <property type="entry name" value="INNER MEMBRANE PROTEIN"/>
    <property type="match status" value="1"/>
</dbReference>
<comment type="caution">
    <text evidence="1">The sequence shown here is derived from an EMBL/GenBank/DDBJ whole genome shotgun (WGS) entry which is preliminary data.</text>
</comment>
<dbReference type="Pfam" id="PF04463">
    <property type="entry name" value="2-thiour_desulf"/>
    <property type="match status" value="1"/>
</dbReference>